<evidence type="ECO:0000256" key="4">
    <source>
        <dbReference type="ARBA" id="ARBA00022692"/>
    </source>
</evidence>
<evidence type="ECO:0000256" key="2">
    <source>
        <dbReference type="ARBA" id="ARBA00006162"/>
    </source>
</evidence>
<dbReference type="PIRSF" id="PIRSF017804">
    <property type="entry name" value="Secretion_EccD1"/>
    <property type="match status" value="1"/>
</dbReference>
<comment type="subcellular location">
    <subcellularLocation>
        <location evidence="1">Cell membrane</location>
        <topology evidence="1">Multi-pass membrane protein</topology>
    </subcellularLocation>
</comment>
<dbReference type="InterPro" id="IPR024962">
    <property type="entry name" value="YukD-like"/>
</dbReference>
<feature type="transmembrane region" description="Helical" evidence="7">
    <location>
        <begin position="257"/>
        <end position="276"/>
    </location>
</feature>
<organism evidence="9 10">
    <name type="scientific">Phytohabitans flavus</name>
    <dbReference type="NCBI Taxonomy" id="1076124"/>
    <lineage>
        <taxon>Bacteria</taxon>
        <taxon>Bacillati</taxon>
        <taxon>Actinomycetota</taxon>
        <taxon>Actinomycetes</taxon>
        <taxon>Micromonosporales</taxon>
        <taxon>Micromonosporaceae</taxon>
    </lineage>
</organism>
<name>A0A6F8XR08_9ACTN</name>
<evidence type="ECO:0000256" key="6">
    <source>
        <dbReference type="ARBA" id="ARBA00023136"/>
    </source>
</evidence>
<feature type="transmembrane region" description="Helical" evidence="7">
    <location>
        <begin position="230"/>
        <end position="251"/>
    </location>
</feature>
<dbReference type="InterPro" id="IPR006707">
    <property type="entry name" value="T7SS_EccD"/>
</dbReference>
<keyword evidence="5 7" id="KW-1133">Transmembrane helix</keyword>
<gene>
    <name evidence="9" type="ORF">Pflav_026730</name>
</gene>
<evidence type="ECO:0000256" key="5">
    <source>
        <dbReference type="ARBA" id="ARBA00022989"/>
    </source>
</evidence>
<dbReference type="AlphaFoldDB" id="A0A6F8XR08"/>
<evidence type="ECO:0000256" key="7">
    <source>
        <dbReference type="SAM" id="Phobius"/>
    </source>
</evidence>
<dbReference type="Proteomes" id="UP000502508">
    <property type="component" value="Chromosome"/>
</dbReference>
<comment type="similarity">
    <text evidence="2">Belongs to the EccD/Snm4 family.</text>
</comment>
<sequence>MATGLSRVTVVAPRVRVDLALPSDVPVADLLPTVLRYAGNDLADDPTARNGWTLSRLGGQTLDSSRTPAQLDVRDGELLYLRPHGDDAPQPVFDDVVDAVATAARDRAGRWDTAATKVFGLTAGVLALLGGAAVALLAGPPQVAGGLVALGMSVALLVGALVLARALGQVGAATALGLVAIAYAGVGGLIVLAGDLTLGELRWAHMLVAATAAVVATAVAAVAVAAAAPVFLCAGACVAAVLVTAAIGAGFGADVGAAAPVTAVAAFATLPVLPMLSYRLAQLPVPAVPDARESLRQDDETVDGLRALARADRADAFLASMLGALGVIGAGAAVAVCTDGGPGLATSAVIGLLMVARARWFLGRAQRLPLLAGGVVALAAATVAGFLAAGPLLRLTAVLGAALVAAGASIGFALAGGRRPSSPMWGRALDIVEIVLILALVPLVTWTSGLYGWIRTIRG</sequence>
<reference evidence="9 10" key="1">
    <citation type="submission" date="2020-03" db="EMBL/GenBank/DDBJ databases">
        <title>Whole genome shotgun sequence of Phytohabitans flavus NBRC 107702.</title>
        <authorList>
            <person name="Komaki H."/>
            <person name="Tamura T."/>
        </authorList>
    </citation>
    <scope>NUCLEOTIDE SEQUENCE [LARGE SCALE GENOMIC DNA]</scope>
    <source>
        <strain evidence="9 10">NBRC 107702</strain>
    </source>
</reference>
<keyword evidence="6 7" id="KW-0472">Membrane</keyword>
<dbReference type="GO" id="GO:0005886">
    <property type="term" value="C:plasma membrane"/>
    <property type="evidence" value="ECO:0007669"/>
    <property type="project" value="UniProtKB-SubCell"/>
</dbReference>
<keyword evidence="4 7" id="KW-0812">Transmembrane</keyword>
<dbReference type="NCBIfam" id="TIGR03920">
    <property type="entry name" value="T7SS_EccD"/>
    <property type="match status" value="1"/>
</dbReference>
<proteinExistence type="inferred from homology"/>
<dbReference type="Pfam" id="PF08817">
    <property type="entry name" value="YukD"/>
    <property type="match status" value="1"/>
</dbReference>
<feature type="transmembrane region" description="Helical" evidence="7">
    <location>
        <begin position="118"/>
        <end position="138"/>
    </location>
</feature>
<accession>A0A6F8XR08</accession>
<dbReference type="InterPro" id="IPR044049">
    <property type="entry name" value="EccD_transm"/>
</dbReference>
<feature type="transmembrane region" description="Helical" evidence="7">
    <location>
        <begin position="144"/>
        <end position="163"/>
    </location>
</feature>
<protein>
    <submittedName>
        <fullName evidence="9">Type VII secretion integral membrane protein EccD</fullName>
    </submittedName>
</protein>
<dbReference type="RefSeq" id="WP_232071319.1">
    <property type="nucleotide sequence ID" value="NZ_AP022870.1"/>
</dbReference>
<feature type="transmembrane region" description="Helical" evidence="7">
    <location>
        <begin position="203"/>
        <end position="223"/>
    </location>
</feature>
<evidence type="ECO:0000313" key="10">
    <source>
        <dbReference type="Proteomes" id="UP000502508"/>
    </source>
</evidence>
<dbReference type="Gene3D" id="3.10.20.90">
    <property type="entry name" value="Phosphatidylinositol 3-kinase Catalytic Subunit, Chain A, domain 1"/>
    <property type="match status" value="1"/>
</dbReference>
<feature type="domain" description="EccD-like transmembrane" evidence="8">
    <location>
        <begin position="116"/>
        <end position="456"/>
    </location>
</feature>
<feature type="transmembrane region" description="Helical" evidence="7">
    <location>
        <begin position="170"/>
        <end position="191"/>
    </location>
</feature>
<feature type="transmembrane region" description="Helical" evidence="7">
    <location>
        <begin position="428"/>
        <end position="454"/>
    </location>
</feature>
<evidence type="ECO:0000313" key="9">
    <source>
        <dbReference type="EMBL" id="BCB76263.1"/>
    </source>
</evidence>
<evidence type="ECO:0000256" key="3">
    <source>
        <dbReference type="ARBA" id="ARBA00022475"/>
    </source>
</evidence>
<feature type="transmembrane region" description="Helical" evidence="7">
    <location>
        <begin position="395"/>
        <end position="416"/>
    </location>
</feature>
<evidence type="ECO:0000259" key="8">
    <source>
        <dbReference type="Pfam" id="PF19053"/>
    </source>
</evidence>
<evidence type="ECO:0000256" key="1">
    <source>
        <dbReference type="ARBA" id="ARBA00004651"/>
    </source>
</evidence>
<feature type="transmembrane region" description="Helical" evidence="7">
    <location>
        <begin position="369"/>
        <end position="389"/>
    </location>
</feature>
<reference evidence="9 10" key="2">
    <citation type="submission" date="2020-03" db="EMBL/GenBank/DDBJ databases">
        <authorList>
            <person name="Ichikawa N."/>
            <person name="Kimura A."/>
            <person name="Kitahashi Y."/>
            <person name="Uohara A."/>
        </authorList>
    </citation>
    <scope>NUCLEOTIDE SEQUENCE [LARGE SCALE GENOMIC DNA]</scope>
    <source>
        <strain evidence="9 10">NBRC 107702</strain>
    </source>
</reference>
<dbReference type="KEGG" id="pfla:Pflav_026730"/>
<dbReference type="Pfam" id="PF19053">
    <property type="entry name" value="EccD"/>
    <property type="match status" value="1"/>
</dbReference>
<feature type="transmembrane region" description="Helical" evidence="7">
    <location>
        <begin position="316"/>
        <end position="336"/>
    </location>
</feature>
<keyword evidence="10" id="KW-1185">Reference proteome</keyword>
<keyword evidence="3" id="KW-1003">Cell membrane</keyword>
<dbReference type="EMBL" id="AP022870">
    <property type="protein sequence ID" value="BCB76263.1"/>
    <property type="molecule type" value="Genomic_DNA"/>
</dbReference>